<dbReference type="RefSeq" id="WP_074641492.1">
    <property type="nucleotide sequence ID" value="NZ_AP025286.1"/>
</dbReference>
<dbReference type="AlphaFoldDB" id="A0A1H9CXZ6"/>
<gene>
    <name evidence="1" type="ORF">SAMN04487977_102352</name>
</gene>
<evidence type="ECO:0000313" key="2">
    <source>
        <dbReference type="Proteomes" id="UP000182360"/>
    </source>
</evidence>
<name>A0A1H9CXZ6_9SPIR</name>
<evidence type="ECO:0008006" key="3">
    <source>
        <dbReference type="Google" id="ProtNLM"/>
    </source>
</evidence>
<keyword evidence="2" id="KW-1185">Reference proteome</keyword>
<reference evidence="1 2" key="1">
    <citation type="submission" date="2016-10" db="EMBL/GenBank/DDBJ databases">
        <authorList>
            <person name="de Groot N.N."/>
        </authorList>
    </citation>
    <scope>NUCLEOTIDE SEQUENCE [LARGE SCALE GENOMIC DNA]</scope>
    <source>
        <strain evidence="1 2">B25</strain>
    </source>
</reference>
<evidence type="ECO:0000313" key="1">
    <source>
        <dbReference type="EMBL" id="SEQ06011.1"/>
    </source>
</evidence>
<proteinExistence type="predicted"/>
<organism evidence="1 2">
    <name type="scientific">Treponema bryantii</name>
    <dbReference type="NCBI Taxonomy" id="163"/>
    <lineage>
        <taxon>Bacteria</taxon>
        <taxon>Pseudomonadati</taxon>
        <taxon>Spirochaetota</taxon>
        <taxon>Spirochaetia</taxon>
        <taxon>Spirochaetales</taxon>
        <taxon>Treponemataceae</taxon>
        <taxon>Treponema</taxon>
    </lineage>
</organism>
<protein>
    <recommendedName>
        <fullName evidence="3">Peptidase MA superfamily protein</fullName>
    </recommendedName>
</protein>
<dbReference type="Proteomes" id="UP000182360">
    <property type="component" value="Unassembled WGS sequence"/>
</dbReference>
<accession>A0A1H9CXZ6</accession>
<dbReference type="EMBL" id="FOFU01000002">
    <property type="protein sequence ID" value="SEQ06011.1"/>
    <property type="molecule type" value="Genomic_DNA"/>
</dbReference>
<sequence>MIYESDVYSIEYDKKSEKLVQTINEALSKNFQRILDFWGIEKLDNHVNIQIYSELDDWIKFYENISGTQYQDYIVGCANGPSIYVLAYDEYKKTQVHKNDSIEDFQKIMIHEFVHICQNQLCKDNSKMSFIMGEGLATYLAEQPYNTNIKIDYPKETLFSNDFFSVSNDLYSISQKIVRKLVEKVSRGKLIEYTLDYTKLYKDWDELGMGE</sequence>